<proteinExistence type="predicted"/>
<dbReference type="Proteomes" id="UP000316852">
    <property type="component" value="Unassembled WGS sequence"/>
</dbReference>
<accession>A0A538T5B0</accession>
<evidence type="ECO:0000313" key="1">
    <source>
        <dbReference type="EMBL" id="TMQ58833.1"/>
    </source>
</evidence>
<organism evidence="1 2">
    <name type="scientific">Eiseniibacteriota bacterium</name>
    <dbReference type="NCBI Taxonomy" id="2212470"/>
    <lineage>
        <taxon>Bacteria</taxon>
        <taxon>Candidatus Eiseniibacteriota</taxon>
    </lineage>
</organism>
<reference evidence="1 2" key="1">
    <citation type="journal article" date="2019" name="Nat. Microbiol.">
        <title>Mediterranean grassland soil C-N compound turnover is dependent on rainfall and depth, and is mediated by genomically divergent microorganisms.</title>
        <authorList>
            <person name="Diamond S."/>
            <person name="Andeer P.F."/>
            <person name="Li Z."/>
            <person name="Crits-Christoph A."/>
            <person name="Burstein D."/>
            <person name="Anantharaman K."/>
            <person name="Lane K.R."/>
            <person name="Thomas B.C."/>
            <person name="Pan C."/>
            <person name="Northen T.R."/>
            <person name="Banfield J.F."/>
        </authorList>
    </citation>
    <scope>NUCLEOTIDE SEQUENCE [LARGE SCALE GENOMIC DNA]</scope>
    <source>
        <strain evidence="1">WS_6</strain>
    </source>
</reference>
<protein>
    <submittedName>
        <fullName evidence="1">Uncharacterized protein</fullName>
    </submittedName>
</protein>
<name>A0A538T5B0_UNCEI</name>
<gene>
    <name evidence="1" type="ORF">E6K76_06835</name>
</gene>
<comment type="caution">
    <text evidence="1">The sequence shown here is derived from an EMBL/GenBank/DDBJ whole genome shotgun (WGS) entry which is preliminary data.</text>
</comment>
<dbReference type="AlphaFoldDB" id="A0A538T5B0"/>
<dbReference type="EMBL" id="VBOW01000029">
    <property type="protein sequence ID" value="TMQ58833.1"/>
    <property type="molecule type" value="Genomic_DNA"/>
</dbReference>
<evidence type="ECO:0000313" key="2">
    <source>
        <dbReference type="Proteomes" id="UP000316852"/>
    </source>
</evidence>
<sequence length="151" mass="17477">MSHNLLACSAFNGQRCPTDPRVFDLLISDKENSEAGRCAFPALSARIPLHLSFPLPYCVASDMTENPNNEKGSTETKREIRRARFVRVAERRTRLVIEKLRVLGNCSNKGVYEFNSTDVDRIFSALQRELEQARRRFDERMKRRAEFKLEP</sequence>